<feature type="transmembrane region" description="Helical" evidence="2">
    <location>
        <begin position="7"/>
        <end position="25"/>
    </location>
</feature>
<proteinExistence type="predicted"/>
<dbReference type="EMBL" id="LGAP01000028">
    <property type="protein sequence ID" value="KOF14266.1"/>
    <property type="molecule type" value="Genomic_DNA"/>
</dbReference>
<comment type="caution">
    <text evidence="3">The sequence shown here is derived from an EMBL/GenBank/DDBJ whole genome shotgun (WGS) entry which is preliminary data.</text>
</comment>
<dbReference type="OrthoDB" id="9802759at2"/>
<dbReference type="RefSeq" id="WP_053252034.1">
    <property type="nucleotide sequence ID" value="NZ_LGAP01000028.1"/>
</dbReference>
<dbReference type="InterPro" id="IPR024239">
    <property type="entry name" value="SyrA"/>
</dbReference>
<keyword evidence="2" id="KW-0472">Membrane</keyword>
<gene>
    <name evidence="3" type="ORF">AC244_27765</name>
</gene>
<evidence type="ECO:0000256" key="2">
    <source>
        <dbReference type="SAM" id="Phobius"/>
    </source>
</evidence>
<protein>
    <submittedName>
        <fullName evidence="3">Exopolysaccharide production repressor exox</fullName>
    </submittedName>
</protein>
<feature type="transmembrane region" description="Helical" evidence="2">
    <location>
        <begin position="31"/>
        <end position="55"/>
    </location>
</feature>
<dbReference type="AlphaFoldDB" id="A0A0L8BHT2"/>
<sequence length="94" mass="10387">MFAPRVFASMIGALTVFAIVTYLLNGSLTSTLIQTLICAVLMQIGYFLAVVFLVWKKARERDRQAAENARAKSDEKQAGKVSTGRLNRPGHFNP</sequence>
<evidence type="ECO:0000256" key="1">
    <source>
        <dbReference type="SAM" id="MobiDB-lite"/>
    </source>
</evidence>
<feature type="region of interest" description="Disordered" evidence="1">
    <location>
        <begin position="65"/>
        <end position="94"/>
    </location>
</feature>
<keyword evidence="2" id="KW-1133">Transmembrane helix</keyword>
<name>A0A0L8BHT2_ENSAD</name>
<dbReference type="Proteomes" id="UP000037425">
    <property type="component" value="Unassembled WGS sequence"/>
</dbReference>
<keyword evidence="2" id="KW-0812">Transmembrane</keyword>
<dbReference type="PATRIC" id="fig|106592.7.peg.4354"/>
<feature type="compositionally biased region" description="Basic and acidic residues" evidence="1">
    <location>
        <begin position="65"/>
        <end position="78"/>
    </location>
</feature>
<evidence type="ECO:0000313" key="3">
    <source>
        <dbReference type="EMBL" id="KOF14266.1"/>
    </source>
</evidence>
<organism evidence="3 4">
    <name type="scientific">Ensifer adhaerens</name>
    <name type="common">Sinorhizobium morelense</name>
    <dbReference type="NCBI Taxonomy" id="106592"/>
    <lineage>
        <taxon>Bacteria</taxon>
        <taxon>Pseudomonadati</taxon>
        <taxon>Pseudomonadota</taxon>
        <taxon>Alphaproteobacteria</taxon>
        <taxon>Hyphomicrobiales</taxon>
        <taxon>Rhizobiaceae</taxon>
        <taxon>Sinorhizobium/Ensifer group</taxon>
        <taxon>Ensifer</taxon>
    </lineage>
</organism>
<accession>A0A0L8BHT2</accession>
<reference evidence="4" key="1">
    <citation type="submission" date="2015-07" db="EMBL/GenBank/DDBJ databases">
        <title>Whole genome sequence of an Ensifer adhaerens strain isolated from a cave pool in the Wind Cave National Park.</title>
        <authorList>
            <person name="Eng W.W.H."/>
            <person name="Gan H.M."/>
            <person name="Barton H.A."/>
            <person name="Savka M.A."/>
        </authorList>
    </citation>
    <scope>NUCLEOTIDE SEQUENCE [LARGE SCALE GENOMIC DNA]</scope>
    <source>
        <strain evidence="4">SD006</strain>
    </source>
</reference>
<dbReference type="Pfam" id="PF11089">
    <property type="entry name" value="SyrA"/>
    <property type="match status" value="1"/>
</dbReference>
<evidence type="ECO:0000313" key="4">
    <source>
        <dbReference type="Proteomes" id="UP000037425"/>
    </source>
</evidence>